<dbReference type="Pfam" id="PF00326">
    <property type="entry name" value="Peptidase_S9"/>
    <property type="match status" value="1"/>
</dbReference>
<reference evidence="3 4" key="1">
    <citation type="submission" date="2023-03" db="EMBL/GenBank/DDBJ databases">
        <title>Novel Species.</title>
        <authorList>
            <person name="Ma S."/>
        </authorList>
    </citation>
    <scope>NUCLEOTIDE SEQUENCE [LARGE SCALE GENOMIC DNA]</scope>
    <source>
        <strain evidence="3 4">B11</strain>
    </source>
</reference>
<accession>A0ABZ2YEN0</accession>
<feature type="domain" description="Peptidase S9 prolyl oligopeptidase catalytic" evidence="2">
    <location>
        <begin position="118"/>
        <end position="250"/>
    </location>
</feature>
<proteinExistence type="predicted"/>
<dbReference type="InterPro" id="IPR029058">
    <property type="entry name" value="AB_hydrolase_fold"/>
</dbReference>
<dbReference type="EMBL" id="CP121689">
    <property type="protein sequence ID" value="WZL76611.1"/>
    <property type="molecule type" value="Genomic_DNA"/>
</dbReference>
<organism evidence="3 4">
    <name type="scientific">Thermatribacter velox</name>
    <dbReference type="NCBI Taxonomy" id="3039681"/>
    <lineage>
        <taxon>Bacteria</taxon>
        <taxon>Pseudomonadati</taxon>
        <taxon>Atribacterota</taxon>
        <taxon>Atribacteria</taxon>
        <taxon>Atribacterales</taxon>
        <taxon>Thermatribacteraceae</taxon>
        <taxon>Thermatribacter</taxon>
    </lineage>
</organism>
<dbReference type="PANTHER" id="PTHR22946">
    <property type="entry name" value="DIENELACTONE HYDROLASE DOMAIN-CONTAINING PROTEIN-RELATED"/>
    <property type="match status" value="1"/>
</dbReference>
<dbReference type="Proteomes" id="UP001461341">
    <property type="component" value="Chromosome"/>
</dbReference>
<evidence type="ECO:0000313" key="4">
    <source>
        <dbReference type="Proteomes" id="UP001461341"/>
    </source>
</evidence>
<dbReference type="Gene3D" id="3.40.50.1820">
    <property type="entry name" value="alpha/beta hydrolase"/>
    <property type="match status" value="1"/>
</dbReference>
<keyword evidence="1" id="KW-0378">Hydrolase</keyword>
<dbReference type="InterPro" id="IPR050261">
    <property type="entry name" value="FrsA_esterase"/>
</dbReference>
<dbReference type="InterPro" id="IPR001375">
    <property type="entry name" value="Peptidase_S9_cat"/>
</dbReference>
<evidence type="ECO:0000259" key="2">
    <source>
        <dbReference type="Pfam" id="PF00326"/>
    </source>
</evidence>
<gene>
    <name evidence="3" type="ORF">QBE54_02440</name>
</gene>
<protein>
    <submittedName>
        <fullName evidence="3">Prolyl oligopeptidase family serine peptidase</fullName>
    </submittedName>
</protein>
<evidence type="ECO:0000313" key="3">
    <source>
        <dbReference type="EMBL" id="WZL76611.1"/>
    </source>
</evidence>
<evidence type="ECO:0000256" key="1">
    <source>
        <dbReference type="ARBA" id="ARBA00022801"/>
    </source>
</evidence>
<dbReference type="PANTHER" id="PTHR22946:SF9">
    <property type="entry name" value="POLYKETIDE TRANSFERASE AF380"/>
    <property type="match status" value="1"/>
</dbReference>
<sequence>MSKLKNVLYMICGFMPRFGGCQNLVTLLRETKNYKLYRLQAVEVPALLLEPSAPPPYPAILFLHYYRGSKDNLRVLANEIGKAGFLALAIDMEYHGDRAREGKDVFSPDIHDDRLAFERTVQDGLRALYFLENHPYVKKDQLFLWGVSLGSIIGTLIAGRHQQLRGVFLVVGGGNLSRLLKESMLDSLVELRYHLLKRGIAVPEALKGWEALDPLYHVGSLDWSTPLFMYNGTKDDIVPPLCTLELFETVSSFKKIRWFPTGHGLLFERSFGVPQLVLEEMKSLL</sequence>
<keyword evidence="4" id="KW-1185">Reference proteome</keyword>
<dbReference type="SUPFAM" id="SSF53474">
    <property type="entry name" value="alpha/beta-Hydrolases"/>
    <property type="match status" value="1"/>
</dbReference>
<name>A0ABZ2YEN0_9BACT</name>
<dbReference type="RefSeq" id="WP_369018775.1">
    <property type="nucleotide sequence ID" value="NZ_CP121689.1"/>
</dbReference>